<dbReference type="EMBL" id="UOEK01000401">
    <property type="protein sequence ID" value="VAW07440.1"/>
    <property type="molecule type" value="Genomic_DNA"/>
</dbReference>
<accession>A0A3B0SSI4</accession>
<reference evidence="1" key="1">
    <citation type="submission" date="2018-06" db="EMBL/GenBank/DDBJ databases">
        <authorList>
            <person name="Zhirakovskaya E."/>
        </authorList>
    </citation>
    <scope>NUCLEOTIDE SEQUENCE</scope>
</reference>
<dbReference type="Gene3D" id="2.60.300.12">
    <property type="entry name" value="HesB-like domain"/>
    <property type="match status" value="1"/>
</dbReference>
<evidence type="ECO:0008006" key="2">
    <source>
        <dbReference type="Google" id="ProtNLM"/>
    </source>
</evidence>
<organism evidence="1">
    <name type="scientific">hydrothermal vent metagenome</name>
    <dbReference type="NCBI Taxonomy" id="652676"/>
    <lineage>
        <taxon>unclassified sequences</taxon>
        <taxon>metagenomes</taxon>
        <taxon>ecological metagenomes</taxon>
    </lineage>
</organism>
<gene>
    <name evidence="1" type="ORF">MNBD_ACTINO02-2379</name>
</gene>
<evidence type="ECO:0000313" key="1">
    <source>
        <dbReference type="EMBL" id="VAW07440.1"/>
    </source>
</evidence>
<sequence length="104" mass="11066">MITVTTEAQDKLQSIIDADALDGSAVRLSVVRGPHGCVHGWDLGFDNDHRPNDNVFVFGPIEVRIEAELVDDLAGATIDYRESGSSLGFSIDVPGTRTGGCGNH</sequence>
<dbReference type="InterPro" id="IPR035903">
    <property type="entry name" value="HesB-like_dom_sf"/>
</dbReference>
<protein>
    <recommendedName>
        <fullName evidence="2">FeS cluster biogenesis domain-containing protein</fullName>
    </recommendedName>
</protein>
<dbReference type="AlphaFoldDB" id="A0A3B0SSI4"/>
<proteinExistence type="predicted"/>
<name>A0A3B0SSI4_9ZZZZ</name>
<dbReference type="SUPFAM" id="SSF89360">
    <property type="entry name" value="HesB-like domain"/>
    <property type="match status" value="1"/>
</dbReference>